<keyword evidence="5" id="KW-1185">Reference proteome</keyword>
<dbReference type="InterPro" id="IPR017740">
    <property type="entry name" value="TssA-like"/>
</dbReference>
<feature type="region of interest" description="Disordered" evidence="2">
    <location>
        <begin position="258"/>
        <end position="282"/>
    </location>
</feature>
<dbReference type="EMBL" id="JAUEDK010000005">
    <property type="protein sequence ID" value="MDN0074154.1"/>
    <property type="molecule type" value="Genomic_DNA"/>
</dbReference>
<dbReference type="InterPro" id="IPR010657">
    <property type="entry name" value="ImpA_N"/>
</dbReference>
<dbReference type="RefSeq" id="WP_289828706.1">
    <property type="nucleotide sequence ID" value="NZ_JAUEDK010000005.1"/>
</dbReference>
<evidence type="ECO:0000259" key="3">
    <source>
        <dbReference type="Pfam" id="PF06812"/>
    </source>
</evidence>
<dbReference type="NCBIfam" id="TIGR03363">
    <property type="entry name" value="VI_chp_8"/>
    <property type="match status" value="1"/>
</dbReference>
<accession>A0ABT7XKP8</accession>
<keyword evidence="1" id="KW-0175">Coiled coil</keyword>
<feature type="coiled-coil region" evidence="1">
    <location>
        <begin position="202"/>
        <end position="254"/>
    </location>
</feature>
<name>A0ABT7XKP8_9NEIS</name>
<proteinExistence type="predicted"/>
<dbReference type="PANTHER" id="PTHR37951">
    <property type="entry name" value="CYTOPLASMIC PROTEIN-RELATED"/>
    <property type="match status" value="1"/>
</dbReference>
<reference evidence="4" key="1">
    <citation type="submission" date="2023-06" db="EMBL/GenBank/DDBJ databases">
        <authorList>
            <person name="Zhang S."/>
        </authorList>
    </citation>
    <scope>NUCLEOTIDE SEQUENCE</scope>
    <source>
        <strain evidence="4">SG2303</strain>
    </source>
</reference>
<dbReference type="Pfam" id="PF06812">
    <property type="entry name" value="ImpA_N"/>
    <property type="match status" value="1"/>
</dbReference>
<evidence type="ECO:0000256" key="2">
    <source>
        <dbReference type="SAM" id="MobiDB-lite"/>
    </source>
</evidence>
<dbReference type="Proteomes" id="UP001168540">
    <property type="component" value="Unassembled WGS sequence"/>
</dbReference>
<evidence type="ECO:0000313" key="5">
    <source>
        <dbReference type="Proteomes" id="UP001168540"/>
    </source>
</evidence>
<comment type="caution">
    <text evidence="4">The sequence shown here is derived from an EMBL/GenBank/DDBJ whole genome shotgun (WGS) entry which is preliminary data.</text>
</comment>
<dbReference type="PANTHER" id="PTHR37951:SF1">
    <property type="entry name" value="TYPE VI SECRETION SYSTEM COMPONENT TSSA1"/>
    <property type="match status" value="1"/>
</dbReference>
<gene>
    <name evidence="4" type="primary">tssA</name>
    <name evidence="4" type="ORF">QU481_04530</name>
</gene>
<sequence>MDNLEDKFTTLMSPISADQPAGADLNYSPLFDQIREARRSDDPSLAQGEWEQELKVAEWPKVIRLIEDALATQSKDLQLVVWYIEALCHTRGFDGVCFGLDILDTWLEHYWVNGYPEFDPHDLDERIGKLEWLNSQLSLALHRVPLTALHHGGYCWNDWQQSREVENLGLKNAEAREKAIAEGKLSGELFDKSATASGATWYQELAQLIDSAQHAYQRLDSRVVERFGDDAPSLSELRKALSDCQDVITRLLQQTGGAKPAAAAATAPTDSSKKAAMPSSPVAAAHAASTPIASGPIASRTDAVRMLGEVARYFRTNEPHSPVALLAERAARWAEMSLEDWLQHVIKDDSTLHQLQELLDVKSN</sequence>
<protein>
    <submittedName>
        <fullName evidence="4">Type VI secretion system protein TssA</fullName>
    </submittedName>
</protein>
<evidence type="ECO:0000313" key="4">
    <source>
        <dbReference type="EMBL" id="MDN0074154.1"/>
    </source>
</evidence>
<feature type="domain" description="ImpA N-terminal" evidence="3">
    <location>
        <begin position="13"/>
        <end position="134"/>
    </location>
</feature>
<evidence type="ECO:0000256" key="1">
    <source>
        <dbReference type="SAM" id="Coils"/>
    </source>
</evidence>
<organism evidence="4 5">
    <name type="scientific">Crenobacter oryzisoli</name>
    <dbReference type="NCBI Taxonomy" id="3056844"/>
    <lineage>
        <taxon>Bacteria</taxon>
        <taxon>Pseudomonadati</taxon>
        <taxon>Pseudomonadota</taxon>
        <taxon>Betaproteobacteria</taxon>
        <taxon>Neisseriales</taxon>
        <taxon>Neisseriaceae</taxon>
        <taxon>Crenobacter</taxon>
    </lineage>
</organism>